<dbReference type="Gene3D" id="1.10.3720.10">
    <property type="entry name" value="MetI-like"/>
    <property type="match status" value="1"/>
</dbReference>
<dbReference type="Proteomes" id="UP000002432">
    <property type="component" value="Chromosome"/>
</dbReference>
<dbReference type="RefSeq" id="WP_011521634.1">
    <property type="nucleotide sequence ID" value="NC_008009.1"/>
</dbReference>
<accession>Q1ITG8</accession>
<comment type="similarity">
    <text evidence="7">Belongs to the binding-protein-dependent transport system permease family.</text>
</comment>
<dbReference type="InterPro" id="IPR000515">
    <property type="entry name" value="MetI-like"/>
</dbReference>
<evidence type="ECO:0000256" key="2">
    <source>
        <dbReference type="ARBA" id="ARBA00022448"/>
    </source>
</evidence>
<feature type="domain" description="ABC transmembrane type-1" evidence="8">
    <location>
        <begin position="55"/>
        <end position="235"/>
    </location>
</feature>
<evidence type="ECO:0000259" key="8">
    <source>
        <dbReference type="PROSITE" id="PS50928"/>
    </source>
</evidence>
<dbReference type="GO" id="GO:0005886">
    <property type="term" value="C:plasma membrane"/>
    <property type="evidence" value="ECO:0007669"/>
    <property type="project" value="UniProtKB-SubCell"/>
</dbReference>
<keyword evidence="10" id="KW-1185">Reference proteome</keyword>
<protein>
    <submittedName>
        <fullName evidence="9">ABC aliphatic sulfonate transporter, inner membrane subunit</fullName>
    </submittedName>
</protein>
<sequence length="252" mass="27958">MRKALQQIAFYSTLLVLWESVALLKLWPPYLFPTPLTVFESLRAGFSDHSFWIGITVSMKRVAIGYAISCLLGVGLGFLITYSRFLSETAGRLIVSLQSIPSICWLPVAILWFGLTEKAILFVVVMGSLLAITISVESGLRSIPKIYSLAGRNLGANGWKLMVHVLLPASLPYLISGLKQGWAFAWRSLISGEMIFVTLGLGQLLMMGRDLNDISQVFAVMLLIVALGWLVDTLFFRGLERAVQRRWGFATP</sequence>
<dbReference type="OrthoDB" id="9804353at2"/>
<evidence type="ECO:0000256" key="5">
    <source>
        <dbReference type="ARBA" id="ARBA00022989"/>
    </source>
</evidence>
<dbReference type="GO" id="GO:0055085">
    <property type="term" value="P:transmembrane transport"/>
    <property type="evidence" value="ECO:0007669"/>
    <property type="project" value="InterPro"/>
</dbReference>
<keyword evidence="4 7" id="KW-0812">Transmembrane</keyword>
<comment type="subcellular location">
    <subcellularLocation>
        <location evidence="1 7">Cell membrane</location>
        <topology evidence="1 7">Multi-pass membrane protein</topology>
    </subcellularLocation>
</comment>
<evidence type="ECO:0000256" key="3">
    <source>
        <dbReference type="ARBA" id="ARBA00022475"/>
    </source>
</evidence>
<dbReference type="HOGENOM" id="CLU_046113_1_4_0"/>
<dbReference type="Pfam" id="PF00528">
    <property type="entry name" value="BPD_transp_1"/>
    <property type="match status" value="1"/>
</dbReference>
<feature type="transmembrane region" description="Helical" evidence="7">
    <location>
        <begin position="217"/>
        <end position="236"/>
    </location>
</feature>
<feature type="transmembrane region" description="Helical" evidence="7">
    <location>
        <begin position="63"/>
        <end position="82"/>
    </location>
</feature>
<gene>
    <name evidence="9" type="ordered locus">Acid345_0827</name>
</gene>
<feature type="transmembrane region" description="Helical" evidence="7">
    <location>
        <begin position="119"/>
        <end position="140"/>
    </location>
</feature>
<evidence type="ECO:0000256" key="1">
    <source>
        <dbReference type="ARBA" id="ARBA00004651"/>
    </source>
</evidence>
<dbReference type="EnsemblBacteria" id="ABF39832">
    <property type="protein sequence ID" value="ABF39832"/>
    <property type="gene ID" value="Acid345_0827"/>
</dbReference>
<dbReference type="PROSITE" id="PS50928">
    <property type="entry name" value="ABC_TM1"/>
    <property type="match status" value="1"/>
</dbReference>
<organism evidence="9 10">
    <name type="scientific">Koribacter versatilis (strain Ellin345)</name>
    <dbReference type="NCBI Taxonomy" id="204669"/>
    <lineage>
        <taxon>Bacteria</taxon>
        <taxon>Pseudomonadati</taxon>
        <taxon>Acidobacteriota</taxon>
        <taxon>Terriglobia</taxon>
        <taxon>Terriglobales</taxon>
        <taxon>Candidatus Korobacteraceae</taxon>
        <taxon>Candidatus Korobacter</taxon>
    </lineage>
</organism>
<dbReference type="CDD" id="cd06261">
    <property type="entry name" value="TM_PBP2"/>
    <property type="match status" value="1"/>
</dbReference>
<keyword evidence="2 7" id="KW-0813">Transport</keyword>
<dbReference type="InterPro" id="IPR035906">
    <property type="entry name" value="MetI-like_sf"/>
</dbReference>
<keyword evidence="5 7" id="KW-1133">Transmembrane helix</keyword>
<evidence type="ECO:0000256" key="7">
    <source>
        <dbReference type="RuleBase" id="RU363032"/>
    </source>
</evidence>
<evidence type="ECO:0000256" key="6">
    <source>
        <dbReference type="ARBA" id="ARBA00023136"/>
    </source>
</evidence>
<name>Q1ITG8_KORVE</name>
<reference evidence="9 10" key="1">
    <citation type="journal article" date="2009" name="Appl. Environ. Microbiol.">
        <title>Three genomes from the phylum Acidobacteria provide insight into the lifestyles of these microorganisms in soils.</title>
        <authorList>
            <person name="Ward N.L."/>
            <person name="Challacombe J.F."/>
            <person name="Janssen P.H."/>
            <person name="Henrissat B."/>
            <person name="Coutinho P.M."/>
            <person name="Wu M."/>
            <person name="Xie G."/>
            <person name="Haft D.H."/>
            <person name="Sait M."/>
            <person name="Badger J."/>
            <person name="Barabote R.D."/>
            <person name="Bradley B."/>
            <person name="Brettin T.S."/>
            <person name="Brinkac L.M."/>
            <person name="Bruce D."/>
            <person name="Creasy T."/>
            <person name="Daugherty S.C."/>
            <person name="Davidsen T.M."/>
            <person name="DeBoy R.T."/>
            <person name="Detter J.C."/>
            <person name="Dodson R.J."/>
            <person name="Durkin A.S."/>
            <person name="Ganapathy A."/>
            <person name="Gwinn-Giglio M."/>
            <person name="Han C.S."/>
            <person name="Khouri H."/>
            <person name="Kiss H."/>
            <person name="Kothari S.P."/>
            <person name="Madupu R."/>
            <person name="Nelson K.E."/>
            <person name="Nelson W.C."/>
            <person name="Paulsen I."/>
            <person name="Penn K."/>
            <person name="Ren Q."/>
            <person name="Rosovitz M.J."/>
            <person name="Selengut J.D."/>
            <person name="Shrivastava S."/>
            <person name="Sullivan S.A."/>
            <person name="Tapia R."/>
            <person name="Thompson L.S."/>
            <person name="Watkins K.L."/>
            <person name="Yang Q."/>
            <person name="Yu C."/>
            <person name="Zafar N."/>
            <person name="Zhou L."/>
            <person name="Kuske C.R."/>
        </authorList>
    </citation>
    <scope>NUCLEOTIDE SEQUENCE [LARGE SCALE GENOMIC DNA]</scope>
    <source>
        <strain evidence="9 10">Ellin345</strain>
    </source>
</reference>
<evidence type="ECO:0000313" key="10">
    <source>
        <dbReference type="Proteomes" id="UP000002432"/>
    </source>
</evidence>
<keyword evidence="6 7" id="KW-0472">Membrane</keyword>
<dbReference type="KEGG" id="aba:Acid345_0827"/>
<dbReference type="STRING" id="204669.Acid345_0827"/>
<evidence type="ECO:0000313" key="9">
    <source>
        <dbReference type="EMBL" id="ABF39832.1"/>
    </source>
</evidence>
<keyword evidence="3" id="KW-1003">Cell membrane</keyword>
<dbReference type="PANTHER" id="PTHR30151:SF0">
    <property type="entry name" value="ABC TRANSPORTER PERMEASE PROTEIN MJ0413-RELATED"/>
    <property type="match status" value="1"/>
</dbReference>
<dbReference type="SUPFAM" id="SSF161098">
    <property type="entry name" value="MetI-like"/>
    <property type="match status" value="1"/>
</dbReference>
<feature type="transmembrane region" description="Helical" evidence="7">
    <location>
        <begin position="94"/>
        <end position="113"/>
    </location>
</feature>
<dbReference type="AlphaFoldDB" id="Q1ITG8"/>
<feature type="transmembrane region" description="Helical" evidence="7">
    <location>
        <begin position="184"/>
        <end position="205"/>
    </location>
</feature>
<dbReference type="eggNOG" id="COG0600">
    <property type="taxonomic scope" value="Bacteria"/>
</dbReference>
<feature type="transmembrane region" description="Helical" evidence="7">
    <location>
        <begin position="161"/>
        <end position="178"/>
    </location>
</feature>
<evidence type="ECO:0000256" key="4">
    <source>
        <dbReference type="ARBA" id="ARBA00022692"/>
    </source>
</evidence>
<dbReference type="PANTHER" id="PTHR30151">
    <property type="entry name" value="ALKANE SULFONATE ABC TRANSPORTER-RELATED, MEMBRANE SUBUNIT"/>
    <property type="match status" value="1"/>
</dbReference>
<proteinExistence type="inferred from homology"/>
<dbReference type="EMBL" id="CP000360">
    <property type="protein sequence ID" value="ABF39832.1"/>
    <property type="molecule type" value="Genomic_DNA"/>
</dbReference>